<gene>
    <name evidence="2" type="ORF">HZF10_00970</name>
</gene>
<dbReference type="InterPro" id="IPR022134">
    <property type="entry name" value="DUF3667"/>
</dbReference>
<keyword evidence="1" id="KW-0812">Transmembrane</keyword>
<comment type="caution">
    <text evidence="2">The sequence shown here is derived from an EMBL/GenBank/DDBJ whole genome shotgun (WGS) entry which is preliminary data.</text>
</comment>
<feature type="transmembrane region" description="Helical" evidence="1">
    <location>
        <begin position="184"/>
        <end position="205"/>
    </location>
</feature>
<protein>
    <submittedName>
        <fullName evidence="2">DUF3667 domain-containing protein</fullName>
    </submittedName>
</protein>
<evidence type="ECO:0000313" key="2">
    <source>
        <dbReference type="EMBL" id="NYA69475.1"/>
    </source>
</evidence>
<proteinExistence type="predicted"/>
<feature type="transmembrane region" description="Helical" evidence="1">
    <location>
        <begin position="80"/>
        <end position="98"/>
    </location>
</feature>
<name>A0A7Y8XZ54_9FLAO</name>
<keyword evidence="1" id="KW-1133">Transmembrane helix</keyword>
<keyword evidence="1" id="KW-0472">Membrane</keyword>
<dbReference type="RefSeq" id="WP_176004290.1">
    <property type="nucleotide sequence ID" value="NZ_JABWMI010000001.1"/>
</dbReference>
<dbReference type="Pfam" id="PF12412">
    <property type="entry name" value="DUF3667"/>
    <property type="match status" value="1"/>
</dbReference>
<keyword evidence="3" id="KW-1185">Reference proteome</keyword>
<dbReference type="AlphaFoldDB" id="A0A7Y8XZ54"/>
<dbReference type="Proteomes" id="UP000535020">
    <property type="component" value="Unassembled WGS sequence"/>
</dbReference>
<sequence>MKHSDCLNCNEELKGKFCSNCGQKADTHRITISHFLMHDVLHGVRHFDKGLLFTLKEAIVRPGKAALDYISGKRVRYYNVFYLSLLLIALNLLLNHFYDSWIGETHTEVDQDKVSAFFLQYVKLILFAFIPVLALNAQLLFRRFRLNWAEQLILAGINYIGILLLALFFFLFRTLTEMAVAEGFSSVMKAAFGFAMFLFPIWTYFNASRGFYSIGQFTWRIIIFYVLVIVEFTAFLFALLYFFGQRDFSVNI</sequence>
<feature type="transmembrane region" description="Helical" evidence="1">
    <location>
        <begin position="217"/>
        <end position="243"/>
    </location>
</feature>
<evidence type="ECO:0000256" key="1">
    <source>
        <dbReference type="SAM" id="Phobius"/>
    </source>
</evidence>
<feature type="transmembrane region" description="Helical" evidence="1">
    <location>
        <begin position="118"/>
        <end position="140"/>
    </location>
</feature>
<accession>A0A7Y8XZ54</accession>
<reference evidence="2 3" key="1">
    <citation type="submission" date="2020-07" db="EMBL/GenBank/DDBJ databases">
        <authorList>
            <person name="Sun Q."/>
        </authorList>
    </citation>
    <scope>NUCLEOTIDE SEQUENCE [LARGE SCALE GENOMIC DNA]</scope>
    <source>
        <strain evidence="2 3">MAH-1</strain>
    </source>
</reference>
<organism evidence="2 3">
    <name type="scientific">Flavobacterium agri</name>
    <dbReference type="NCBI Taxonomy" id="2743471"/>
    <lineage>
        <taxon>Bacteria</taxon>
        <taxon>Pseudomonadati</taxon>
        <taxon>Bacteroidota</taxon>
        <taxon>Flavobacteriia</taxon>
        <taxon>Flavobacteriales</taxon>
        <taxon>Flavobacteriaceae</taxon>
        <taxon>Flavobacterium</taxon>
    </lineage>
</organism>
<feature type="transmembrane region" description="Helical" evidence="1">
    <location>
        <begin position="152"/>
        <end position="172"/>
    </location>
</feature>
<dbReference type="EMBL" id="JACBJI010000001">
    <property type="protein sequence ID" value="NYA69475.1"/>
    <property type="molecule type" value="Genomic_DNA"/>
</dbReference>
<evidence type="ECO:0000313" key="3">
    <source>
        <dbReference type="Proteomes" id="UP000535020"/>
    </source>
</evidence>